<dbReference type="EMBL" id="CADCXU010036002">
    <property type="protein sequence ID" value="CAB0020890.1"/>
    <property type="molecule type" value="Genomic_DNA"/>
</dbReference>
<evidence type="ECO:0000313" key="2">
    <source>
        <dbReference type="Proteomes" id="UP000479000"/>
    </source>
</evidence>
<gene>
    <name evidence="1" type="ORF">NTEN_LOCUS24419</name>
</gene>
<organism evidence="1 2">
    <name type="scientific">Nesidiocoris tenuis</name>
    <dbReference type="NCBI Taxonomy" id="355587"/>
    <lineage>
        <taxon>Eukaryota</taxon>
        <taxon>Metazoa</taxon>
        <taxon>Ecdysozoa</taxon>
        <taxon>Arthropoda</taxon>
        <taxon>Hexapoda</taxon>
        <taxon>Insecta</taxon>
        <taxon>Pterygota</taxon>
        <taxon>Neoptera</taxon>
        <taxon>Paraneoptera</taxon>
        <taxon>Hemiptera</taxon>
        <taxon>Heteroptera</taxon>
        <taxon>Panheteroptera</taxon>
        <taxon>Cimicomorpha</taxon>
        <taxon>Miridae</taxon>
        <taxon>Dicyphina</taxon>
        <taxon>Nesidiocoris</taxon>
    </lineage>
</organism>
<dbReference type="AlphaFoldDB" id="A0A6H5HS00"/>
<evidence type="ECO:0000313" key="1">
    <source>
        <dbReference type="EMBL" id="CAB0020890.1"/>
    </source>
</evidence>
<name>A0A6H5HS00_9HEMI</name>
<sequence>HFSFLYETIIAIDKLADKSPTLRRRLTIDLQSISTRRFDQLLHNWDLISCYIKFHIAPPVEQTILRSTDSSLPGPR</sequence>
<accession>A0A6H5HS00</accession>
<reference evidence="1 2" key="1">
    <citation type="submission" date="2020-02" db="EMBL/GenBank/DDBJ databases">
        <authorList>
            <person name="Ferguson B K."/>
        </authorList>
    </citation>
    <scope>NUCLEOTIDE SEQUENCE [LARGE SCALE GENOMIC DNA]</scope>
</reference>
<keyword evidence="2" id="KW-1185">Reference proteome</keyword>
<protein>
    <submittedName>
        <fullName evidence="1">Uncharacterized protein</fullName>
    </submittedName>
</protein>
<proteinExistence type="predicted"/>
<feature type="non-terminal residue" evidence="1">
    <location>
        <position position="1"/>
    </location>
</feature>
<dbReference type="Proteomes" id="UP000479000">
    <property type="component" value="Unassembled WGS sequence"/>
</dbReference>